<gene>
    <name evidence="2" type="ORF">UFOVP1230_7</name>
</gene>
<protein>
    <submittedName>
        <fullName evidence="2">Uncharacterized protein</fullName>
    </submittedName>
</protein>
<dbReference type="EMBL" id="LR797179">
    <property type="protein sequence ID" value="CAB4191881.1"/>
    <property type="molecule type" value="Genomic_DNA"/>
</dbReference>
<proteinExistence type="predicted"/>
<evidence type="ECO:0000256" key="1">
    <source>
        <dbReference type="SAM" id="MobiDB-lite"/>
    </source>
</evidence>
<evidence type="ECO:0000313" key="2">
    <source>
        <dbReference type="EMBL" id="CAB4191881.1"/>
    </source>
</evidence>
<organism evidence="2">
    <name type="scientific">uncultured Caudovirales phage</name>
    <dbReference type="NCBI Taxonomy" id="2100421"/>
    <lineage>
        <taxon>Viruses</taxon>
        <taxon>Duplodnaviria</taxon>
        <taxon>Heunggongvirae</taxon>
        <taxon>Uroviricota</taxon>
        <taxon>Caudoviricetes</taxon>
        <taxon>Peduoviridae</taxon>
        <taxon>Maltschvirus</taxon>
        <taxon>Maltschvirus maltsch</taxon>
    </lineage>
</organism>
<accession>A0A6J5REF0</accession>
<sequence>MERKKNPGIKNLVPFTKGDPRCFKGGRPPNNPDLFEELQRFSRTGVKDKTNLARVVDKLGELALEGNMKAIEVFFAYLYGKPKQSVDITTDGETINEPQSVTIQIVRRSDTIQDAEIINAEE</sequence>
<reference evidence="2" key="1">
    <citation type="submission" date="2020-05" db="EMBL/GenBank/DDBJ databases">
        <authorList>
            <person name="Chiriac C."/>
            <person name="Salcher M."/>
            <person name="Ghai R."/>
            <person name="Kavagutti S V."/>
        </authorList>
    </citation>
    <scope>NUCLEOTIDE SEQUENCE</scope>
</reference>
<feature type="region of interest" description="Disordered" evidence="1">
    <location>
        <begin position="1"/>
        <end position="30"/>
    </location>
</feature>
<name>A0A6J5REF0_9CAUD</name>